<feature type="compositionally biased region" description="Polar residues" evidence="1">
    <location>
        <begin position="611"/>
        <end position="628"/>
    </location>
</feature>
<keyword evidence="2" id="KW-0812">Transmembrane</keyword>
<feature type="region of interest" description="Disordered" evidence="1">
    <location>
        <begin position="419"/>
        <end position="473"/>
    </location>
</feature>
<dbReference type="EMBL" id="VDMD01000001">
    <property type="protein sequence ID" value="TRM69372.1"/>
    <property type="molecule type" value="Genomic_DNA"/>
</dbReference>
<evidence type="ECO:0000313" key="3">
    <source>
        <dbReference type="EMBL" id="TRM69372.1"/>
    </source>
</evidence>
<keyword evidence="2" id="KW-1133">Transmembrane helix</keyword>
<dbReference type="Gene3D" id="2.60.120.260">
    <property type="entry name" value="Galactose-binding domain-like"/>
    <property type="match status" value="2"/>
</dbReference>
<feature type="region of interest" description="Disordered" evidence="1">
    <location>
        <begin position="740"/>
        <end position="775"/>
    </location>
</feature>
<feature type="transmembrane region" description="Helical" evidence="2">
    <location>
        <begin position="302"/>
        <end position="327"/>
    </location>
</feature>
<evidence type="ECO:0000256" key="2">
    <source>
        <dbReference type="SAM" id="Phobius"/>
    </source>
</evidence>
<name>A0A550CX57_9AGAR</name>
<feature type="compositionally biased region" description="Polar residues" evidence="1">
    <location>
        <begin position="719"/>
        <end position="728"/>
    </location>
</feature>
<dbReference type="Proteomes" id="UP000320762">
    <property type="component" value="Unassembled WGS sequence"/>
</dbReference>
<organism evidence="3 4">
    <name type="scientific">Schizophyllum amplum</name>
    <dbReference type="NCBI Taxonomy" id="97359"/>
    <lineage>
        <taxon>Eukaryota</taxon>
        <taxon>Fungi</taxon>
        <taxon>Dikarya</taxon>
        <taxon>Basidiomycota</taxon>
        <taxon>Agaricomycotina</taxon>
        <taxon>Agaricomycetes</taxon>
        <taxon>Agaricomycetidae</taxon>
        <taxon>Agaricales</taxon>
        <taxon>Schizophyllaceae</taxon>
        <taxon>Schizophyllum</taxon>
    </lineage>
</organism>
<feature type="compositionally biased region" description="Basic and acidic residues" evidence="1">
    <location>
        <begin position="342"/>
        <end position="352"/>
    </location>
</feature>
<feature type="region of interest" description="Disordered" evidence="1">
    <location>
        <begin position="782"/>
        <end position="801"/>
    </location>
</feature>
<accession>A0A550CX57</accession>
<dbReference type="OrthoDB" id="2576334at2759"/>
<feature type="region of interest" description="Disordered" evidence="1">
    <location>
        <begin position="850"/>
        <end position="928"/>
    </location>
</feature>
<feature type="region of interest" description="Disordered" evidence="1">
    <location>
        <begin position="703"/>
        <end position="728"/>
    </location>
</feature>
<sequence length="928" mass="98910">MANVVYFNVDDSSPQISYSPFADTLSLPNLSGGWNPYYDDSGFADGLGETGRGSSAHITAHDGAAISIRWRGTGIQLVGNATQASYTIALDGDNIPSASRRADFANDVLVTLDNLQDTEHTLTLTADIPSADPDGSFVVFRRALITSPSSIPRASTSDNMTVAESDIAFSGRWSFTGATDDVPASHQTTTLGDAVQVEFNGTAVFIRGRTSTNASRYNVTLDGRTAQLSARSSFTKQDTLLFYATGLDPNVTHTVDIVNDQDGALLAVNSDGFSIVSVSSPPPSASPTPVGSAGTKSFSQGAVAACALGGLLAFLLLAGILFFLFVYRPKQRRRRREKKRQHTFEPAEKSPDHGPVLDIGPDPEADLQSTPADDVGRRASTRTNRTGFERWKDEVENKIAMSLGSLVFRHSHSGSVVSSIVSDSSSRRSKSKSNSPSIIIELPRRDGSQQSVHVPATLQAPRPQRSASDVTSLDYASTSAYPISSQCVGPSSSGHDTTVGGLLIGQPILRPQDRIRAEHNVPETPADDHLSPLRTFLTRTTDTTNPATPMSEGHDRGTFLLDDGMSIFGRGGGVRQLSPRTSVADDARPSRRTLSIFISGLPLRMFRRRSQGTYTSDRSTDASPSRFNTRSDESQQALGLAQHPRRASRQSGLSVRFEEGSLSGPSTGQHILVEAPSPNRPEIEEQSGYAGLRLTPPGIIVLSDENVRTGPSPDVAAHSGQSSPDHTLPQSAAIAVEGATNDTGSELSDSKAGSSSSGQSNGFPYPVSVPPSAHLPRDARLASTRDADVPPDDSPTDTLPVSISDVHFQQDTDGESWTRHSTESVRRGHPPLPRAPAQTYVMQRLQGRAESGSLLTPLGPRTPGQPHDRRGGMLSVLGRSKTASPAEGGRSELMQHHRTGSTPLGPRSLGAPHRRSTSVPFTSSRTGR</sequence>
<feature type="compositionally biased region" description="Basic and acidic residues" evidence="1">
    <location>
        <begin position="816"/>
        <end position="826"/>
    </location>
</feature>
<keyword evidence="2" id="KW-0472">Membrane</keyword>
<proteinExistence type="predicted"/>
<keyword evidence="4" id="KW-1185">Reference proteome</keyword>
<feature type="compositionally biased region" description="Polar residues" evidence="1">
    <location>
        <begin position="917"/>
        <end position="928"/>
    </location>
</feature>
<feature type="region of interest" description="Disordered" evidence="1">
    <location>
        <begin position="807"/>
        <end position="835"/>
    </location>
</feature>
<feature type="compositionally biased region" description="Low complexity" evidence="1">
    <location>
        <begin position="744"/>
        <end position="762"/>
    </location>
</feature>
<protein>
    <submittedName>
        <fullName evidence="3">Uncharacterized protein</fullName>
    </submittedName>
</protein>
<evidence type="ECO:0000313" key="4">
    <source>
        <dbReference type="Proteomes" id="UP000320762"/>
    </source>
</evidence>
<evidence type="ECO:0000256" key="1">
    <source>
        <dbReference type="SAM" id="MobiDB-lite"/>
    </source>
</evidence>
<dbReference type="STRING" id="97359.A0A550CX57"/>
<feature type="region of interest" description="Disordered" evidence="1">
    <location>
        <begin position="609"/>
        <end position="684"/>
    </location>
</feature>
<feature type="region of interest" description="Disordered" evidence="1">
    <location>
        <begin position="334"/>
        <end position="383"/>
    </location>
</feature>
<reference evidence="3 4" key="1">
    <citation type="journal article" date="2019" name="New Phytol.">
        <title>Comparative genomics reveals unique wood-decay strategies and fruiting body development in the Schizophyllaceae.</title>
        <authorList>
            <person name="Almasi E."/>
            <person name="Sahu N."/>
            <person name="Krizsan K."/>
            <person name="Balint B."/>
            <person name="Kovacs G.M."/>
            <person name="Kiss B."/>
            <person name="Cseklye J."/>
            <person name="Drula E."/>
            <person name="Henrissat B."/>
            <person name="Nagy I."/>
            <person name="Chovatia M."/>
            <person name="Adam C."/>
            <person name="LaButti K."/>
            <person name="Lipzen A."/>
            <person name="Riley R."/>
            <person name="Grigoriev I.V."/>
            <person name="Nagy L.G."/>
        </authorList>
    </citation>
    <scope>NUCLEOTIDE SEQUENCE [LARGE SCALE GENOMIC DNA]</scope>
    <source>
        <strain evidence="3 4">NL-1724</strain>
    </source>
</reference>
<comment type="caution">
    <text evidence="3">The sequence shown here is derived from an EMBL/GenBank/DDBJ whole genome shotgun (WGS) entry which is preliminary data.</text>
</comment>
<dbReference type="AlphaFoldDB" id="A0A550CX57"/>
<gene>
    <name evidence="3" type="ORF">BD626DRAFT_473852</name>
</gene>